<feature type="domain" description="FAD dependent oxidoreductase" evidence="4">
    <location>
        <begin position="3"/>
        <end position="353"/>
    </location>
</feature>
<dbReference type="Pfam" id="PF01266">
    <property type="entry name" value="DAO"/>
    <property type="match status" value="1"/>
</dbReference>
<dbReference type="SUPFAM" id="SSF51905">
    <property type="entry name" value="FAD/NAD(P)-binding domain"/>
    <property type="match status" value="1"/>
</dbReference>
<dbReference type="RefSeq" id="WP_103721111.1">
    <property type="nucleotide sequence ID" value="NZ_PQFZ01000025.1"/>
</dbReference>
<evidence type="ECO:0000256" key="2">
    <source>
        <dbReference type="ARBA" id="ARBA00023002"/>
    </source>
</evidence>
<reference evidence="5 6" key="1">
    <citation type="submission" date="2018-01" db="EMBL/GenBank/DDBJ databases">
        <title>Genomic Encyclopedia of Type Strains, Phase III (KMG-III): the genomes of soil and plant-associated and newly described type strains.</title>
        <authorList>
            <person name="Whitman W."/>
        </authorList>
    </citation>
    <scope>NUCLEOTIDE SEQUENCE [LARGE SCALE GENOMIC DNA]</scope>
    <source>
        <strain evidence="5 6">1131</strain>
    </source>
</reference>
<evidence type="ECO:0000256" key="3">
    <source>
        <dbReference type="PIRSR" id="PIRSR601613-1"/>
    </source>
</evidence>
<evidence type="ECO:0000313" key="5">
    <source>
        <dbReference type="EMBL" id="POR46384.1"/>
    </source>
</evidence>
<keyword evidence="6" id="KW-1185">Reference proteome</keyword>
<dbReference type="AlphaFoldDB" id="A0A2S4LVC4"/>
<name>A0A2S4LVC4_9HYPH</name>
<dbReference type="InterPro" id="IPR006076">
    <property type="entry name" value="FAD-dep_OxRdtase"/>
</dbReference>
<sequence>MPDVVIVGGGISGAAAAYEIARAGHSVTLFEARSLAAMASGWTLGGVRQSGRDPAELPLAKAAVARWGGLDEELGAVTGYRRRGNLRLARTEAEVGVIRDLVAQQRGLGLEIDYLPDNAAIRAIAPAIAPSVLAASFCPGDGHADPIPAVRAYAGAAARHGAVIRDGVGVRALIRSGETITGIETNDGEIVSAGRVILATGIHAPELLRPLGLDLPLRIRLVCVLQSVPLPPLFEQVFGVANADAAGRQEIDGRLRVTTGIGDWPHEPGSWSPDNLAPRAADIATLIDRVTQVLPVMADAGVSRIWGGLIDLTPDALPAIDAHTGLDGLVVAAGFSGHGFGIGPITGEILADLALMRQPRFDLSPFRLGRFAGSTAPDSVLTLHG</sequence>
<protein>
    <submittedName>
        <fullName evidence="5">Glycine/D-amino acid oxidase-like deaminating enzyme</fullName>
    </submittedName>
</protein>
<dbReference type="OrthoDB" id="9787190at2"/>
<feature type="binding site" evidence="3">
    <location>
        <begin position="31"/>
        <end position="32"/>
    </location>
    <ligand>
        <name>FAD</name>
        <dbReference type="ChEBI" id="CHEBI:57692"/>
    </ligand>
</feature>
<dbReference type="InterPro" id="IPR036188">
    <property type="entry name" value="FAD/NAD-bd_sf"/>
</dbReference>
<comment type="cofactor">
    <cofactor evidence="1">
        <name>FAD</name>
        <dbReference type="ChEBI" id="CHEBI:57692"/>
    </cofactor>
</comment>
<feature type="binding site" evidence="3">
    <location>
        <position position="12"/>
    </location>
    <ligand>
        <name>FAD</name>
        <dbReference type="ChEBI" id="CHEBI:57692"/>
    </ligand>
</feature>
<organism evidence="5 6">
    <name type="scientific">Bosea psychrotolerans</name>
    <dbReference type="NCBI Taxonomy" id="1871628"/>
    <lineage>
        <taxon>Bacteria</taxon>
        <taxon>Pseudomonadati</taxon>
        <taxon>Pseudomonadota</taxon>
        <taxon>Alphaproteobacteria</taxon>
        <taxon>Hyphomicrobiales</taxon>
        <taxon>Boseaceae</taxon>
        <taxon>Bosea</taxon>
    </lineage>
</organism>
<keyword evidence="2" id="KW-0560">Oxidoreductase</keyword>
<dbReference type="Proteomes" id="UP000236919">
    <property type="component" value="Unassembled WGS sequence"/>
</dbReference>
<evidence type="ECO:0000256" key="1">
    <source>
        <dbReference type="ARBA" id="ARBA00001974"/>
    </source>
</evidence>
<evidence type="ECO:0000259" key="4">
    <source>
        <dbReference type="Pfam" id="PF01266"/>
    </source>
</evidence>
<dbReference type="Gene3D" id="3.50.50.60">
    <property type="entry name" value="FAD/NAD(P)-binding domain"/>
    <property type="match status" value="1"/>
</dbReference>
<accession>A0A2S4LVC4</accession>
<dbReference type="PRINTS" id="PR00757">
    <property type="entry name" value="AMINEOXDASEF"/>
</dbReference>
<dbReference type="GO" id="GO:0016491">
    <property type="term" value="F:oxidoreductase activity"/>
    <property type="evidence" value="ECO:0007669"/>
    <property type="project" value="UniProtKB-KW"/>
</dbReference>
<evidence type="ECO:0000313" key="6">
    <source>
        <dbReference type="Proteomes" id="UP000236919"/>
    </source>
</evidence>
<comment type="caution">
    <text evidence="5">The sequence shown here is derived from an EMBL/GenBank/DDBJ whole genome shotgun (WGS) entry which is preliminary data.</text>
</comment>
<proteinExistence type="predicted"/>
<dbReference type="GO" id="GO:0005737">
    <property type="term" value="C:cytoplasm"/>
    <property type="evidence" value="ECO:0007669"/>
    <property type="project" value="TreeGrafter"/>
</dbReference>
<gene>
    <name evidence="5" type="ORF">CYD53_12541</name>
</gene>
<dbReference type="EMBL" id="PQFZ01000025">
    <property type="protein sequence ID" value="POR46384.1"/>
    <property type="molecule type" value="Genomic_DNA"/>
</dbReference>
<dbReference type="InterPro" id="IPR001613">
    <property type="entry name" value="Flavin_amine_oxidase"/>
</dbReference>
<dbReference type="Gene3D" id="3.30.9.10">
    <property type="entry name" value="D-Amino Acid Oxidase, subunit A, domain 2"/>
    <property type="match status" value="1"/>
</dbReference>
<dbReference type="PANTHER" id="PTHR13847">
    <property type="entry name" value="SARCOSINE DEHYDROGENASE-RELATED"/>
    <property type="match status" value="1"/>
</dbReference>